<evidence type="ECO:0000313" key="3">
    <source>
        <dbReference type="Proteomes" id="UP001165343"/>
    </source>
</evidence>
<accession>A0ABT0REQ7</accession>
<name>A0ABT0REQ7_9SPHN</name>
<organism evidence="2 3">
    <name type="scientific">Sphingomonas anseongensis</name>
    <dbReference type="NCBI Taxonomy" id="2908207"/>
    <lineage>
        <taxon>Bacteria</taxon>
        <taxon>Pseudomonadati</taxon>
        <taxon>Pseudomonadota</taxon>
        <taxon>Alphaproteobacteria</taxon>
        <taxon>Sphingomonadales</taxon>
        <taxon>Sphingomonadaceae</taxon>
        <taxon>Sphingomonas</taxon>
    </lineage>
</organism>
<comment type="caution">
    <text evidence="2">The sequence shown here is derived from an EMBL/GenBank/DDBJ whole genome shotgun (WGS) entry which is preliminary data.</text>
</comment>
<feature type="signal peptide" evidence="1">
    <location>
        <begin position="1"/>
        <end position="23"/>
    </location>
</feature>
<protein>
    <submittedName>
        <fullName evidence="2">DUF3313 domain-containing protein</fullName>
    </submittedName>
</protein>
<sequence length="223" mass="23651">MKRLGLIGAIVSGALLWVAPSTAAPPASWDGLVQVKSKRLDVVYLQPGADFRGYSKVILDPTEVAFHKSWQKDYNRTAIGLGGRVSDQDIARAVTLGIAAANDIFAKAWRDGGYSVVADPGPDVLRVRTAVLNINVTAPEARTSSRSFTFSDDAGSAVLVVEVRDSVTNALLGRAVDGEVAGDTTVGWRSSVSNAGDFRALVENWARTSVKGLAELKALSPIR</sequence>
<gene>
    <name evidence="2" type="ORF">LZ519_05440</name>
</gene>
<proteinExistence type="predicted"/>
<dbReference type="Pfam" id="PF11769">
    <property type="entry name" value="DUF3313"/>
    <property type="match status" value="1"/>
</dbReference>
<feature type="chain" id="PRO_5046585382" evidence="1">
    <location>
        <begin position="24"/>
        <end position="223"/>
    </location>
</feature>
<keyword evidence="1" id="KW-0732">Signal</keyword>
<evidence type="ECO:0000256" key="1">
    <source>
        <dbReference type="SAM" id="SignalP"/>
    </source>
</evidence>
<dbReference type="RefSeq" id="WP_249867701.1">
    <property type="nucleotide sequence ID" value="NZ_JAMGBC010000001.1"/>
</dbReference>
<dbReference type="Proteomes" id="UP001165343">
    <property type="component" value="Unassembled WGS sequence"/>
</dbReference>
<evidence type="ECO:0000313" key="2">
    <source>
        <dbReference type="EMBL" id="MCL6678762.1"/>
    </source>
</evidence>
<keyword evidence="3" id="KW-1185">Reference proteome</keyword>
<dbReference type="EMBL" id="JAMGBC010000001">
    <property type="protein sequence ID" value="MCL6678762.1"/>
    <property type="molecule type" value="Genomic_DNA"/>
</dbReference>
<reference evidence="2" key="1">
    <citation type="submission" date="2022-05" db="EMBL/GenBank/DDBJ databases">
        <authorList>
            <person name="Jo J.-H."/>
            <person name="Im W.-T."/>
        </authorList>
    </citation>
    <scope>NUCLEOTIDE SEQUENCE</scope>
    <source>
        <strain evidence="2">RG327</strain>
    </source>
</reference>
<dbReference type="InterPro" id="IPR021747">
    <property type="entry name" value="DUF3313"/>
</dbReference>